<dbReference type="EMBL" id="FNOF01000007">
    <property type="protein sequence ID" value="SDW83317.1"/>
    <property type="molecule type" value="Genomic_DNA"/>
</dbReference>
<evidence type="ECO:0000313" key="3">
    <source>
        <dbReference type="Proteomes" id="UP000182573"/>
    </source>
</evidence>
<dbReference type="PROSITE" id="PS51257">
    <property type="entry name" value="PROKAR_LIPOPROTEIN"/>
    <property type="match status" value="1"/>
</dbReference>
<feature type="region of interest" description="Disordered" evidence="1">
    <location>
        <begin position="21"/>
        <end position="56"/>
    </location>
</feature>
<dbReference type="RefSeq" id="WP_004516038.1">
    <property type="nucleotide sequence ID" value="NZ_FNOF01000007.1"/>
</dbReference>
<sequence>MNRRNYITSLGSGLTLLAGCATGDGSDEGETNSTATETETATETSTPTPTSEPDPKAVITDAGLIRERGRYPDLARSITSVGRGGEAIVGMKHQLPVKEGAVSAIIQATIRDDDGIEIDQSSMDSDAVVQDESEFVSHKAWFAFDTSEWDTGSYTIELLVNATNYGTTADPETVEFDVVEPLGDGDVTLELVEKPNTIRVNESFDLTYNIRNVSDRDSSLIVDTVVVDHEDVDAVELERDISGNIPAGGREQFDETDFSTNVTGDFIYRIPTLGVEFPFTVEPPQN</sequence>
<organism evidence="2 3">
    <name type="scientific">Haloarcula vallismortis</name>
    <name type="common">Halobacterium vallismortis</name>
    <dbReference type="NCBI Taxonomy" id="28442"/>
    <lineage>
        <taxon>Archaea</taxon>
        <taxon>Methanobacteriati</taxon>
        <taxon>Methanobacteriota</taxon>
        <taxon>Stenosarchaea group</taxon>
        <taxon>Halobacteria</taxon>
        <taxon>Halobacteriales</taxon>
        <taxon>Haloarculaceae</taxon>
        <taxon>Haloarcula</taxon>
    </lineage>
</organism>
<gene>
    <name evidence="2" type="ORF">SAMN05443574_107140</name>
</gene>
<dbReference type="AlphaFoldDB" id="A0A1H2WRZ0"/>
<evidence type="ECO:0000313" key="2">
    <source>
        <dbReference type="EMBL" id="SDW83317.1"/>
    </source>
</evidence>
<proteinExistence type="predicted"/>
<evidence type="ECO:0000256" key="1">
    <source>
        <dbReference type="SAM" id="MobiDB-lite"/>
    </source>
</evidence>
<name>A0A1H2WRZ0_HALVA</name>
<dbReference type="Proteomes" id="UP000182573">
    <property type="component" value="Unassembled WGS sequence"/>
</dbReference>
<accession>A0A1H2WRZ0</accession>
<reference evidence="2 3" key="1">
    <citation type="submission" date="2016-10" db="EMBL/GenBank/DDBJ databases">
        <authorList>
            <person name="de Groot N.N."/>
        </authorList>
    </citation>
    <scope>NUCLEOTIDE SEQUENCE [LARGE SCALE GENOMIC DNA]</scope>
    <source>
        <strain evidence="2 3">DSM 3756</strain>
    </source>
</reference>
<feature type="compositionally biased region" description="Low complexity" evidence="1">
    <location>
        <begin position="31"/>
        <end position="51"/>
    </location>
</feature>
<protein>
    <submittedName>
        <fullName evidence="2">Uncharacterized protein</fullName>
    </submittedName>
</protein>